<dbReference type="GO" id="GO:0005524">
    <property type="term" value="F:ATP binding"/>
    <property type="evidence" value="ECO:0007669"/>
    <property type="project" value="UniProtKB-UniRule"/>
</dbReference>
<evidence type="ECO:0000256" key="5">
    <source>
        <dbReference type="ARBA" id="ARBA00022806"/>
    </source>
</evidence>
<dbReference type="PROSITE" id="PS51217">
    <property type="entry name" value="UVRD_HELICASE_CTER"/>
    <property type="match status" value="1"/>
</dbReference>
<comment type="catalytic activity">
    <reaction evidence="11 13">
        <text>Couples ATP hydrolysis with the unwinding of duplex DNA by translocating in the 3'-5' direction.</text>
        <dbReference type="EC" id="5.6.2.4"/>
    </reaction>
</comment>
<proteinExistence type="inferred from homology"/>
<dbReference type="Pfam" id="PF12705">
    <property type="entry name" value="PDDEXK_1"/>
    <property type="match status" value="1"/>
</dbReference>
<dbReference type="Gene3D" id="3.90.320.10">
    <property type="match status" value="1"/>
</dbReference>
<dbReference type="GO" id="GO:0000724">
    <property type="term" value="P:double-strand break repair via homologous recombination"/>
    <property type="evidence" value="ECO:0007669"/>
    <property type="project" value="UniProtKB-UniRule"/>
</dbReference>
<dbReference type="InterPro" id="IPR011604">
    <property type="entry name" value="PDDEXK-like_dom_sf"/>
</dbReference>
<dbReference type="EMBL" id="VULY01000018">
    <property type="protein sequence ID" value="MSR94301.1"/>
    <property type="molecule type" value="Genomic_DNA"/>
</dbReference>
<evidence type="ECO:0000256" key="4">
    <source>
        <dbReference type="ARBA" id="ARBA00022801"/>
    </source>
</evidence>
<organism evidence="17 18">
    <name type="scientific">Suipraeoptans intestinalis</name>
    <dbReference type="NCBI Taxonomy" id="2606628"/>
    <lineage>
        <taxon>Bacteria</taxon>
        <taxon>Bacillati</taxon>
        <taxon>Bacillota</taxon>
        <taxon>Clostridia</taxon>
        <taxon>Lachnospirales</taxon>
        <taxon>Lachnospiraceae</taxon>
        <taxon>Suipraeoptans</taxon>
    </lineage>
</organism>
<dbReference type="SUPFAM" id="SSF52980">
    <property type="entry name" value="Restriction endonuclease-like"/>
    <property type="match status" value="1"/>
</dbReference>
<dbReference type="InterPro" id="IPR011335">
    <property type="entry name" value="Restrct_endonuc-II-like"/>
</dbReference>
<dbReference type="InterPro" id="IPR038726">
    <property type="entry name" value="PDDEXK_AddAB-type"/>
</dbReference>
<keyword evidence="18" id="KW-1185">Reference proteome</keyword>
<gene>
    <name evidence="13 17" type="primary">addA</name>
    <name evidence="17" type="ORF">FYJ34_08535</name>
</gene>
<dbReference type="GO" id="GO:0005829">
    <property type="term" value="C:cytosol"/>
    <property type="evidence" value="ECO:0007669"/>
    <property type="project" value="TreeGrafter"/>
</dbReference>
<dbReference type="HAMAP" id="MF_01451">
    <property type="entry name" value="AddA"/>
    <property type="match status" value="1"/>
</dbReference>
<dbReference type="InterPro" id="IPR000212">
    <property type="entry name" value="DNA_helicase_UvrD/REP"/>
</dbReference>
<reference evidence="17 18" key="1">
    <citation type="submission" date="2019-08" db="EMBL/GenBank/DDBJ databases">
        <title>In-depth cultivation of the pig gut microbiome towards novel bacterial diversity and tailored functional studies.</title>
        <authorList>
            <person name="Wylensek D."/>
            <person name="Hitch T.C.A."/>
            <person name="Clavel T."/>
        </authorList>
    </citation>
    <scope>NUCLEOTIDE SEQUENCE [LARGE SCALE GENOMIC DNA]</scope>
    <source>
        <strain evidence="17 18">68-1-5</strain>
    </source>
</reference>
<dbReference type="GO" id="GO:0003690">
    <property type="term" value="F:double-stranded DNA binding"/>
    <property type="evidence" value="ECO:0007669"/>
    <property type="project" value="UniProtKB-UniRule"/>
</dbReference>
<evidence type="ECO:0000313" key="17">
    <source>
        <dbReference type="EMBL" id="MSR94301.1"/>
    </source>
</evidence>
<evidence type="ECO:0000256" key="6">
    <source>
        <dbReference type="ARBA" id="ARBA00022839"/>
    </source>
</evidence>
<dbReference type="Gene3D" id="3.40.50.300">
    <property type="entry name" value="P-loop containing nucleotide triphosphate hydrolases"/>
    <property type="match status" value="4"/>
</dbReference>
<sequence length="1188" mass="136749">MKWTKDQQKVIDLRNRNILVSAAAGSGKTAVLVERIVQRLTDQEEPVGVDQLLVVTFTEAAAAEMKERIRKAIEKKVEENPQNEHLEKQANFIHQARIMTIHSFCMSVIREYFHVTDLEPGFRTGEEGELKLLKKEALEELLEEKYQQKDERFLQVIDGYAGRQGDESIEKLTLRIYDYARSYPDWETWLKGQSKAYDVHTVKELEEGSCGTIIKEEVRLCLTEVLEQIRQCREICMMEGGPAKYLDNLDKDEELLRSLWREESLGGWQKQFAEMKFSPLSRKKEPEALPEYQELVKEIRDQYKKELQELQKQYFFQPMEEMVADLGRCKEAVEELAELVLEFGAVYQAKKKERHLIDFSDMEQYALRILTESREGRFVPTAIAGEYRKQIREIMIDEYQDSNLIQETILTSISGMETGTYNIFMVGDVKQSIYRFRLSRPELFLEKFDTYSREEGPTQRVDLHKNFRSRKEVLSSVNFLFRQCMVKSLGGIDYTDEVALYPGAEYPESSQCDTEILCIESQEDGEKIVGKEAVRLEAKAIALRIRELIRFQKVQDKESGTLRPAAYSDIVILARSMSKMAETLVEVLGQEGIPAHAVNKEGYFETIEVGGLLDYLRVLDNRRQEIPLASVLTSPVTGLREWELARIKSFRPQLPFYDAVMTYKEEGEDASIREKLQECFTMLDEFAALLSHTPVHQLIRLILKKTGYGTYMAAMPGGKQRKANLDFLVEKARTFDTTSYKGVYHFVRYVEQLQKNEVELGEAGTEDEQSDVVRVMTIHKSKGLEFPIVIVAGMGRKINKQDTRSSVVLHATEGIGLDAADLSRRTRTKSLIKAVIQKEELQDGMGEELRVLYVALTRAKEKLILTGLLEGGSKKLASYEQTRWRKEATLPFYSLLGAVSYWDWILPACVRLTEEIPISVKCLTPSEILGEEEKDRERTWDKETMLSEGLGQTVCQEKLHRTLEEQEAYAYPYPPGIKKKWKYTVSELKRAADGQDPAEGDYLYEEPDPIPLLPRFLQGAQAPTGAFRGTAYHSFLEKLDVSLAEETELKRQLDHLLQTGRLSEEMAACIDLQEIETFLNSDVGKRMQEAQKKGTLHREQPFIMELEEGEETKEPLLIQGMIDAWWEEEDGIVVLDYKTDRVQHPRELADKYQIQLEYYAKALSAGQGKTVKEKWIYSFALKESLQLL</sequence>
<evidence type="ECO:0000256" key="14">
    <source>
        <dbReference type="PROSITE-ProRule" id="PRU00560"/>
    </source>
</evidence>
<keyword evidence="7 13" id="KW-0067">ATP-binding</keyword>
<name>A0A6N7USY4_9FIRM</name>
<dbReference type="PROSITE" id="PS51198">
    <property type="entry name" value="UVRD_HELICASE_ATP_BIND"/>
    <property type="match status" value="1"/>
</dbReference>
<evidence type="ECO:0000256" key="12">
    <source>
        <dbReference type="ARBA" id="ARBA00048988"/>
    </source>
</evidence>
<evidence type="ECO:0000256" key="1">
    <source>
        <dbReference type="ARBA" id="ARBA00022722"/>
    </source>
</evidence>
<comment type="cofactor">
    <cofactor evidence="13">
        <name>Mg(2+)</name>
        <dbReference type="ChEBI" id="CHEBI:18420"/>
    </cofactor>
</comment>
<keyword evidence="3 13" id="KW-0227">DNA damage</keyword>
<comment type="subunit">
    <text evidence="13">Heterodimer of AddA and AddB/RexB.</text>
</comment>
<evidence type="ECO:0000256" key="11">
    <source>
        <dbReference type="ARBA" id="ARBA00034617"/>
    </source>
</evidence>
<evidence type="ECO:0000256" key="7">
    <source>
        <dbReference type="ARBA" id="ARBA00022840"/>
    </source>
</evidence>
<dbReference type="GO" id="GO:0008408">
    <property type="term" value="F:3'-5' exonuclease activity"/>
    <property type="evidence" value="ECO:0007669"/>
    <property type="project" value="UniProtKB-UniRule"/>
</dbReference>
<evidence type="ECO:0000256" key="10">
    <source>
        <dbReference type="ARBA" id="ARBA00023235"/>
    </source>
</evidence>
<dbReference type="FunFam" id="3.40.50.300:FF:001236">
    <property type="entry name" value="ATP-dependent helicase/nuclease subunit A"/>
    <property type="match status" value="1"/>
</dbReference>
<keyword evidence="6 13" id="KW-0269">Exonuclease</keyword>
<comment type="caution">
    <text evidence="17">The sequence shown here is derived from an EMBL/GenBank/DDBJ whole genome shotgun (WGS) entry which is preliminary data.</text>
</comment>
<dbReference type="EC" id="5.6.2.4" evidence="13"/>
<dbReference type="Proteomes" id="UP000434409">
    <property type="component" value="Unassembled WGS sequence"/>
</dbReference>
<dbReference type="SUPFAM" id="SSF52540">
    <property type="entry name" value="P-loop containing nucleoside triphosphate hydrolases"/>
    <property type="match status" value="1"/>
</dbReference>
<dbReference type="InterPro" id="IPR014016">
    <property type="entry name" value="UvrD-like_ATP-bd"/>
</dbReference>
<evidence type="ECO:0000256" key="8">
    <source>
        <dbReference type="ARBA" id="ARBA00023125"/>
    </source>
</evidence>
<evidence type="ECO:0000256" key="3">
    <source>
        <dbReference type="ARBA" id="ARBA00022763"/>
    </source>
</evidence>
<dbReference type="PANTHER" id="PTHR11070:SF48">
    <property type="entry name" value="ATP-DEPENDENT HELICASE_NUCLEASE SUBUNIT A"/>
    <property type="match status" value="1"/>
</dbReference>
<dbReference type="InterPro" id="IPR014017">
    <property type="entry name" value="DNA_helicase_UvrD-like_C"/>
</dbReference>
<dbReference type="Pfam" id="PF00580">
    <property type="entry name" value="UvrD-helicase"/>
    <property type="match status" value="1"/>
</dbReference>
<comment type="catalytic activity">
    <reaction evidence="12 13">
        <text>ATP + H2O = ADP + phosphate + H(+)</text>
        <dbReference type="Rhea" id="RHEA:13065"/>
        <dbReference type="ChEBI" id="CHEBI:15377"/>
        <dbReference type="ChEBI" id="CHEBI:15378"/>
        <dbReference type="ChEBI" id="CHEBI:30616"/>
        <dbReference type="ChEBI" id="CHEBI:43474"/>
        <dbReference type="ChEBI" id="CHEBI:456216"/>
        <dbReference type="EC" id="5.6.2.4"/>
    </reaction>
</comment>
<keyword evidence="9 13" id="KW-0234">DNA repair</keyword>
<dbReference type="Pfam" id="PF13361">
    <property type="entry name" value="UvrD_C"/>
    <property type="match status" value="1"/>
</dbReference>
<keyword evidence="2 13" id="KW-0547">Nucleotide-binding</keyword>
<keyword evidence="4 13" id="KW-0378">Hydrolase</keyword>
<dbReference type="GO" id="GO:0043138">
    <property type="term" value="F:3'-5' DNA helicase activity"/>
    <property type="evidence" value="ECO:0007669"/>
    <property type="project" value="UniProtKB-UniRule"/>
</dbReference>
<evidence type="ECO:0000256" key="9">
    <source>
        <dbReference type="ARBA" id="ARBA00023204"/>
    </source>
</evidence>
<dbReference type="RefSeq" id="WP_154477864.1">
    <property type="nucleotide sequence ID" value="NZ_VULY01000018.1"/>
</dbReference>
<evidence type="ECO:0000256" key="13">
    <source>
        <dbReference type="HAMAP-Rule" id="MF_01451"/>
    </source>
</evidence>
<keyword evidence="10 13" id="KW-0413">Isomerase</keyword>
<feature type="domain" description="UvrD-like helicase C-terminal" evidence="16">
    <location>
        <begin position="497"/>
        <end position="783"/>
    </location>
</feature>
<keyword evidence="1 13" id="KW-0540">Nuclease</keyword>
<dbReference type="PANTHER" id="PTHR11070">
    <property type="entry name" value="UVRD / RECB / PCRA DNA HELICASE FAMILY MEMBER"/>
    <property type="match status" value="1"/>
</dbReference>
<dbReference type="EC" id="3.1.-.-" evidence="13"/>
<comment type="similarity">
    <text evidence="13">Belongs to the helicase family. AddA subfamily.</text>
</comment>
<evidence type="ECO:0000313" key="18">
    <source>
        <dbReference type="Proteomes" id="UP000434409"/>
    </source>
</evidence>
<accession>A0A6N7USY4</accession>
<evidence type="ECO:0000259" key="16">
    <source>
        <dbReference type="PROSITE" id="PS51217"/>
    </source>
</evidence>
<comment type="function">
    <text evidence="13">The heterodimer acts as both an ATP-dependent DNA helicase and an ATP-dependent, dual-direction single-stranded exonuclease. Recognizes the chi site generating a DNA molecule suitable for the initiation of homologous recombination. The AddA nuclease domain is required for chi fragment generation; this subunit has the helicase and 3' -&gt; 5' nuclease activities.</text>
</comment>
<keyword evidence="8 13" id="KW-0238">DNA-binding</keyword>
<evidence type="ECO:0000259" key="15">
    <source>
        <dbReference type="PROSITE" id="PS51198"/>
    </source>
</evidence>
<dbReference type="InterPro" id="IPR027417">
    <property type="entry name" value="P-loop_NTPase"/>
</dbReference>
<dbReference type="NCBIfam" id="TIGR02785">
    <property type="entry name" value="addA_Gpos"/>
    <property type="match status" value="1"/>
</dbReference>
<feature type="domain" description="UvrD-like helicase ATP-binding" evidence="15">
    <location>
        <begin position="1"/>
        <end position="470"/>
    </location>
</feature>
<dbReference type="GO" id="GO:0033202">
    <property type="term" value="C:DNA helicase complex"/>
    <property type="evidence" value="ECO:0007669"/>
    <property type="project" value="TreeGrafter"/>
</dbReference>
<keyword evidence="5 13" id="KW-0347">Helicase</keyword>
<dbReference type="InterPro" id="IPR014152">
    <property type="entry name" value="AddA"/>
</dbReference>
<evidence type="ECO:0000256" key="2">
    <source>
        <dbReference type="ARBA" id="ARBA00022741"/>
    </source>
</evidence>
<feature type="binding site" evidence="14">
    <location>
        <begin position="22"/>
        <end position="29"/>
    </location>
    <ligand>
        <name>ATP</name>
        <dbReference type="ChEBI" id="CHEBI:30616"/>
    </ligand>
</feature>
<dbReference type="AlphaFoldDB" id="A0A6N7USY4"/>
<protein>
    <recommendedName>
        <fullName evidence="13">ATP-dependent helicase/nuclease subunit A</fullName>
        <ecNumber evidence="13">3.1.-.-</ecNumber>
        <ecNumber evidence="13">5.6.2.4</ecNumber>
    </recommendedName>
    <alternativeName>
        <fullName evidence="13">ATP-dependent helicase/nuclease AddA</fullName>
    </alternativeName>
    <alternativeName>
        <fullName evidence="13">DNA 3'-5' helicase AddA</fullName>
    </alternativeName>
</protein>